<evidence type="ECO:0008006" key="4">
    <source>
        <dbReference type="Google" id="ProtNLM"/>
    </source>
</evidence>
<gene>
    <name evidence="2" type="ORF">LITE_LOCUS36842</name>
</gene>
<name>A0AAV0P5Z5_9ROSI</name>
<comment type="caution">
    <text evidence="2">The sequence shown here is derived from an EMBL/GenBank/DDBJ whole genome shotgun (WGS) entry which is preliminary data.</text>
</comment>
<accession>A0AAV0P5Z5</accession>
<dbReference type="AlphaFoldDB" id="A0AAV0P5Z5"/>
<feature type="transmembrane region" description="Helical" evidence="1">
    <location>
        <begin position="36"/>
        <end position="60"/>
    </location>
</feature>
<proteinExistence type="predicted"/>
<keyword evidence="1" id="KW-0472">Membrane</keyword>
<feature type="transmembrane region" description="Helical" evidence="1">
    <location>
        <begin position="12"/>
        <end position="29"/>
    </location>
</feature>
<evidence type="ECO:0000256" key="1">
    <source>
        <dbReference type="SAM" id="Phobius"/>
    </source>
</evidence>
<reference evidence="2" key="1">
    <citation type="submission" date="2022-08" db="EMBL/GenBank/DDBJ databases">
        <authorList>
            <person name="Gutierrez-Valencia J."/>
        </authorList>
    </citation>
    <scope>NUCLEOTIDE SEQUENCE</scope>
</reference>
<evidence type="ECO:0000313" key="2">
    <source>
        <dbReference type="EMBL" id="CAI0465987.1"/>
    </source>
</evidence>
<dbReference type="EMBL" id="CAMGYJ010000008">
    <property type="protein sequence ID" value="CAI0465987.1"/>
    <property type="molecule type" value="Genomic_DNA"/>
</dbReference>
<keyword evidence="1" id="KW-1133">Transmembrane helix</keyword>
<organism evidence="2 3">
    <name type="scientific">Linum tenue</name>
    <dbReference type="NCBI Taxonomy" id="586396"/>
    <lineage>
        <taxon>Eukaryota</taxon>
        <taxon>Viridiplantae</taxon>
        <taxon>Streptophyta</taxon>
        <taxon>Embryophyta</taxon>
        <taxon>Tracheophyta</taxon>
        <taxon>Spermatophyta</taxon>
        <taxon>Magnoliopsida</taxon>
        <taxon>eudicotyledons</taxon>
        <taxon>Gunneridae</taxon>
        <taxon>Pentapetalae</taxon>
        <taxon>rosids</taxon>
        <taxon>fabids</taxon>
        <taxon>Malpighiales</taxon>
        <taxon>Linaceae</taxon>
        <taxon>Linum</taxon>
    </lineage>
</organism>
<dbReference type="Proteomes" id="UP001154282">
    <property type="component" value="Unassembled WGS sequence"/>
</dbReference>
<keyword evidence="3" id="KW-1185">Reference proteome</keyword>
<sequence length="67" mass="7486">MHSSSTVPSSLYIVTIIKPYLYSCFIKIYTDIRNALSFLVLPLFSLLSPVLVYAFLLAFLGSSIEHA</sequence>
<evidence type="ECO:0000313" key="3">
    <source>
        <dbReference type="Proteomes" id="UP001154282"/>
    </source>
</evidence>
<protein>
    <recommendedName>
        <fullName evidence="4">Photosystem I reaction center subunit VIII</fullName>
    </recommendedName>
</protein>
<keyword evidence="1" id="KW-0812">Transmembrane</keyword>